<organism evidence="1 2">
    <name type="scientific">Clostridium omnivorum</name>
    <dbReference type="NCBI Taxonomy" id="1604902"/>
    <lineage>
        <taxon>Bacteria</taxon>
        <taxon>Bacillati</taxon>
        <taxon>Bacillota</taxon>
        <taxon>Clostridia</taxon>
        <taxon>Eubacteriales</taxon>
        <taxon>Clostridiaceae</taxon>
        <taxon>Clostridium</taxon>
    </lineage>
</organism>
<proteinExistence type="predicted"/>
<sequence length="93" mass="10592">MEIVQEVLSSEDRAHNLPEETKCKPLMLWAKGILQEDSSIGEEAEIKTVCGRMLRGIITEENPRFVHDFGDYVPEIMYIGPQAKSILWGDDNE</sequence>
<evidence type="ECO:0000313" key="1">
    <source>
        <dbReference type="EMBL" id="GLC28615.1"/>
    </source>
</evidence>
<dbReference type="InterPro" id="IPR047755">
    <property type="entry name" value="OrtA"/>
</dbReference>
<keyword evidence="2" id="KW-1185">Reference proteome</keyword>
<dbReference type="NCBIfam" id="NF040739">
    <property type="entry name" value="ornith_OrtA"/>
    <property type="match status" value="1"/>
</dbReference>
<reference evidence="1 2" key="1">
    <citation type="journal article" date="2024" name="Int. J. Syst. Evol. Microbiol.">
        <title>Clostridium omnivorum sp. nov., isolated from anoxic soil under the treatment of reductive soil disinfestation.</title>
        <authorList>
            <person name="Ueki A."/>
            <person name="Tonouchi A."/>
            <person name="Kaku N."/>
            <person name="Honma S."/>
            <person name="Ueki K."/>
        </authorList>
    </citation>
    <scope>NUCLEOTIDE SEQUENCE [LARGE SCALE GENOMIC DNA]</scope>
    <source>
        <strain evidence="1 2">E14</strain>
    </source>
</reference>
<protein>
    <submittedName>
        <fullName evidence="1">Uncharacterized protein</fullName>
    </submittedName>
</protein>
<gene>
    <name evidence="1" type="ORF">bsdE14_00250</name>
</gene>
<comment type="caution">
    <text evidence="1">The sequence shown here is derived from an EMBL/GenBank/DDBJ whole genome shotgun (WGS) entry which is preliminary data.</text>
</comment>
<dbReference type="EMBL" id="BRXR01000001">
    <property type="protein sequence ID" value="GLC28615.1"/>
    <property type="molecule type" value="Genomic_DNA"/>
</dbReference>
<evidence type="ECO:0000313" key="2">
    <source>
        <dbReference type="Proteomes" id="UP001208567"/>
    </source>
</evidence>
<dbReference type="Pfam" id="PF22010">
    <property type="entry name" value="OrtA"/>
    <property type="match status" value="1"/>
</dbReference>
<dbReference type="Proteomes" id="UP001208567">
    <property type="component" value="Unassembled WGS sequence"/>
</dbReference>
<accession>A0ABQ5N0M2</accession>
<name>A0ABQ5N0M2_9CLOT</name>